<dbReference type="SUPFAM" id="SSF103473">
    <property type="entry name" value="MFS general substrate transporter"/>
    <property type="match status" value="1"/>
</dbReference>
<feature type="transmembrane region" description="Helical" evidence="7">
    <location>
        <begin position="41"/>
        <end position="61"/>
    </location>
</feature>
<dbReference type="InterPro" id="IPR051788">
    <property type="entry name" value="MFS_Transporter"/>
</dbReference>
<keyword evidence="4 7" id="KW-0812">Transmembrane</keyword>
<proteinExistence type="inferred from homology"/>
<keyword evidence="10" id="KW-1185">Reference proteome</keyword>
<keyword evidence="5 7" id="KW-1133">Transmembrane helix</keyword>
<comment type="similarity">
    <text evidence="2">Belongs to the major facilitator superfamily.</text>
</comment>
<feature type="transmembrane region" description="Helical" evidence="7">
    <location>
        <begin position="5"/>
        <end position="21"/>
    </location>
</feature>
<feature type="transmembrane region" description="Helical" evidence="7">
    <location>
        <begin position="327"/>
        <end position="345"/>
    </location>
</feature>
<keyword evidence="3" id="KW-0813">Transport</keyword>
<protein>
    <submittedName>
        <fullName evidence="9">MFS transporter</fullName>
    </submittedName>
</protein>
<feature type="transmembrane region" description="Helical" evidence="7">
    <location>
        <begin position="271"/>
        <end position="290"/>
    </location>
</feature>
<evidence type="ECO:0000256" key="6">
    <source>
        <dbReference type="ARBA" id="ARBA00023136"/>
    </source>
</evidence>
<sequence length="386" mass="43024">MKIIWPLILISYASLFVFGISDNIRGPLFPEILKEFKISDALGSLMFAVSSLSSFVSSFFARNLLRRFDRRSILQWACLGLTISMLGLATAPHFYIFLFCSILFGLFSGILGLIPNVLVPLGATAEKKQQFLSGLHAMYGVASLLAPMVVAFVSYVSGNWRYAFAVTALAPFTLFIYSLHGSHTPHHSKPIADKVKQNLNKSKNFRPQVFLALMVSFCVAAEIMISSRLALLMRREWHYDLEMSSLYVTGFFICMLLGRLLFTGFKFNKTVLFQLSGCLVITALMVLLGLFIHPLFLVAAGFTVGPFYPLAISFISSEFPDDLDTAVSYMIATDSMMLAVMHILVGKLTDSFGIHHAIFSAVIFLALSFCLVNSYPFFFKKKTSQK</sequence>
<dbReference type="InterPro" id="IPR036259">
    <property type="entry name" value="MFS_trans_sf"/>
</dbReference>
<name>A0ABU5VXH5_9BACT</name>
<dbReference type="InterPro" id="IPR020846">
    <property type="entry name" value="MFS_dom"/>
</dbReference>
<dbReference type="EMBL" id="JAYGJQ010000002">
    <property type="protein sequence ID" value="MEA9356720.1"/>
    <property type="molecule type" value="Genomic_DNA"/>
</dbReference>
<feature type="transmembrane region" description="Helical" evidence="7">
    <location>
        <begin position="162"/>
        <end position="179"/>
    </location>
</feature>
<feature type="transmembrane region" description="Helical" evidence="7">
    <location>
        <begin position="357"/>
        <end position="378"/>
    </location>
</feature>
<keyword evidence="6 7" id="KW-0472">Membrane</keyword>
<evidence type="ECO:0000259" key="8">
    <source>
        <dbReference type="PROSITE" id="PS50850"/>
    </source>
</evidence>
<evidence type="ECO:0000256" key="2">
    <source>
        <dbReference type="ARBA" id="ARBA00008335"/>
    </source>
</evidence>
<reference evidence="9 10" key="1">
    <citation type="submission" date="2023-11" db="EMBL/GenBank/DDBJ databases">
        <title>A Novel Polar Bacteriovorax (B. antarcticus) Isolated from the Biocrust in Antarctica.</title>
        <authorList>
            <person name="Mun W."/>
            <person name="Choi S.Y."/>
            <person name="Mitchell R.J."/>
        </authorList>
    </citation>
    <scope>NUCLEOTIDE SEQUENCE [LARGE SCALE GENOMIC DNA]</scope>
    <source>
        <strain evidence="9 10">PP10</strain>
    </source>
</reference>
<feature type="transmembrane region" description="Helical" evidence="7">
    <location>
        <begin position="95"/>
        <end position="119"/>
    </location>
</feature>
<evidence type="ECO:0000256" key="1">
    <source>
        <dbReference type="ARBA" id="ARBA00004127"/>
    </source>
</evidence>
<feature type="transmembrane region" description="Helical" evidence="7">
    <location>
        <begin position="243"/>
        <end position="262"/>
    </location>
</feature>
<feature type="domain" description="Major facilitator superfamily (MFS) profile" evidence="8">
    <location>
        <begin position="7"/>
        <end position="384"/>
    </location>
</feature>
<dbReference type="PANTHER" id="PTHR23514:SF3">
    <property type="entry name" value="BYPASS OF STOP CODON PROTEIN 6"/>
    <property type="match status" value="1"/>
</dbReference>
<comment type="subcellular location">
    <subcellularLocation>
        <location evidence="1">Endomembrane system</location>
        <topology evidence="1">Multi-pass membrane protein</topology>
    </subcellularLocation>
</comment>
<dbReference type="InterPro" id="IPR011701">
    <property type="entry name" value="MFS"/>
</dbReference>
<accession>A0ABU5VXH5</accession>
<dbReference type="Gene3D" id="1.20.1250.20">
    <property type="entry name" value="MFS general substrate transporter like domains"/>
    <property type="match status" value="2"/>
</dbReference>
<comment type="caution">
    <text evidence="9">The sequence shown here is derived from an EMBL/GenBank/DDBJ whole genome shotgun (WGS) entry which is preliminary data.</text>
</comment>
<evidence type="ECO:0000256" key="4">
    <source>
        <dbReference type="ARBA" id="ARBA00022692"/>
    </source>
</evidence>
<dbReference type="Pfam" id="PF07690">
    <property type="entry name" value="MFS_1"/>
    <property type="match status" value="1"/>
</dbReference>
<feature type="transmembrane region" description="Helical" evidence="7">
    <location>
        <begin position="209"/>
        <end position="231"/>
    </location>
</feature>
<gene>
    <name evidence="9" type="ORF">SHI21_10915</name>
</gene>
<evidence type="ECO:0000256" key="5">
    <source>
        <dbReference type="ARBA" id="ARBA00022989"/>
    </source>
</evidence>
<dbReference type="PANTHER" id="PTHR23514">
    <property type="entry name" value="BYPASS OF STOP CODON PROTEIN 6"/>
    <property type="match status" value="1"/>
</dbReference>
<organism evidence="9 10">
    <name type="scientific">Bacteriovorax antarcticus</name>
    <dbReference type="NCBI Taxonomy" id="3088717"/>
    <lineage>
        <taxon>Bacteria</taxon>
        <taxon>Pseudomonadati</taxon>
        <taxon>Bdellovibrionota</taxon>
        <taxon>Bacteriovoracia</taxon>
        <taxon>Bacteriovoracales</taxon>
        <taxon>Bacteriovoracaceae</taxon>
        <taxon>Bacteriovorax</taxon>
    </lineage>
</organism>
<dbReference type="RefSeq" id="WP_323576592.1">
    <property type="nucleotide sequence ID" value="NZ_JAYGJQ010000002.1"/>
</dbReference>
<evidence type="ECO:0000256" key="3">
    <source>
        <dbReference type="ARBA" id="ARBA00022448"/>
    </source>
</evidence>
<dbReference type="PROSITE" id="PS50850">
    <property type="entry name" value="MFS"/>
    <property type="match status" value="1"/>
</dbReference>
<evidence type="ECO:0000313" key="9">
    <source>
        <dbReference type="EMBL" id="MEA9356720.1"/>
    </source>
</evidence>
<evidence type="ECO:0000256" key="7">
    <source>
        <dbReference type="SAM" id="Phobius"/>
    </source>
</evidence>
<feature type="transmembrane region" description="Helical" evidence="7">
    <location>
        <begin position="131"/>
        <end position="156"/>
    </location>
</feature>
<feature type="transmembrane region" description="Helical" evidence="7">
    <location>
        <begin position="296"/>
        <end position="315"/>
    </location>
</feature>
<dbReference type="Proteomes" id="UP001302274">
    <property type="component" value="Unassembled WGS sequence"/>
</dbReference>
<evidence type="ECO:0000313" key="10">
    <source>
        <dbReference type="Proteomes" id="UP001302274"/>
    </source>
</evidence>